<evidence type="ECO:0008006" key="3">
    <source>
        <dbReference type="Google" id="ProtNLM"/>
    </source>
</evidence>
<proteinExistence type="predicted"/>
<organism evidence="1 2">
    <name type="scientific">Enterobacteria phage SEGD1</name>
    <dbReference type="NCBI Taxonomy" id="1805456"/>
    <lineage>
        <taxon>Viruses</taxon>
        <taxon>Duplodnaviria</taxon>
        <taxon>Heunggongvirae</taxon>
        <taxon>Uroviricota</taxon>
        <taxon>Caudoviricetes</taxon>
        <taxon>Chimalliviridae</taxon>
        <taxon>Seoulvirus</taxon>
        <taxon>Seoulvirus SPN3US</taxon>
    </lineage>
</organism>
<protein>
    <recommendedName>
        <fullName evidence="3">Virion structural protein</fullName>
    </recommendedName>
</protein>
<evidence type="ECO:0000313" key="2">
    <source>
        <dbReference type="Proteomes" id="UP000223976"/>
    </source>
</evidence>
<accession>A0A142IIN4</accession>
<name>A0A142IIN4_9CAUD</name>
<reference evidence="1 2" key="1">
    <citation type="submission" date="2016-02" db="EMBL/GenBank/DDBJ databases">
        <title>Complete genome sequence of a polyvalent bacteriophage, SEGD1, simultaneously inhibiting both Salmonella enterica and Escherichia coli O157:H7.</title>
        <authorList>
            <person name="Fan J."/>
            <person name="Ma J."/>
        </authorList>
    </citation>
    <scope>NUCLEOTIDE SEQUENCE [LARGE SCALE GENOMIC DNA]</scope>
</reference>
<dbReference type="Proteomes" id="UP000223976">
    <property type="component" value="Segment"/>
</dbReference>
<gene>
    <name evidence="1" type="ORF">SEGD1_175</name>
</gene>
<sequence length="1237" mass="135386">MAVVPDPHYQEPGNMQTGEAVTPIGTKYRMLFPAHAPFYTTSLVVKSGGKKLTLGDDYVITHAYVTGMARTGHVCHGGVWITNPKYQSGFTLDYHAIGIGEATAEMIAAEREANKDRYPVDCQWDNVIGDLYFPPVDIKFDWENWRGESELMEAIVAVGAKLGEAISRVDPIARNTLDLQYRAGVTLITSEQYATYDGTGGYTYNASRRRYSLSYQNTTFDAYSLAVKYRLPSIPPETTLNPGELIDWMLCYANGGASILRLQLKQRAIYLTLTTAIGSGSSNYSYTLTTGLTDTELAGEVEFSVVRREGNGVYDITVKTSKQTVNYSFNVDNPPSEFAPGYQKTDVAKWLKFKSGVNLNWWAGENDYVQIRSLPGAPAPDVNNDVYQLLVKYHQIVDKLYRDAPAHTHVPRKDNPHRDSWGAIRALENNGIASDATLVYGKTQPQLTDYVNNLLPKLSTLANKLLRLPAAAQSINGTFGMKPGLTSITSAVGTDESEGVGAQFTVDPRVIRFIGRDSQTVNAGNNPITWQSGANQLILYPDSRGLEFNGKKLLDPTTVGPYLPGNESGGDGLFYGTSTATVTINGNGIQSVPFICTFVPPESDDLGLMAVRLLATEFGDREDLAATPALIKKLDQQFTGKLVAVKSYINDMPLTSSIYIDKTNFGLSNVQNVPDVQLPISPLQQAELDKYAVVGHKHTSAAFGIKRATTTEFGLVQFGTAVDDATLALDGGVVIRQADAITEIEKVAKTVDSGASINIIRYGLPGTDIIENGITYTDWMVTIKANDYFVGREYKVPLSTFNLAELFPATHEDAEFGVYVDAAGDDGKYIIYENPNTAETETMTKIGSIITSETGVVFVEIRNVTRLGEFRELGEHIEDDNAHIRRGMTQAEFGFTYGTGGPVWSTGAPGTKRIDADWRYAQASSYTPMLKADYDPAADKWTFKTTSLSVADYRFVHNTFPMFQNNGITATWTPLTATADSVLETVIGCCHHSATFMHRISVLVARTAGRITTPGGVSTYAGIAVNYGRAAQVVIGLNGVTGSGHDWTALNPSVRFSHTRTADGISFEGTINIDSKTINFELTLTATTKTLKYTLQSTGESWTEDLSTRLRPDYIDLTNLITDPSTPIYHGMGGLFSSDTEARLTYANLNTMPTKNRYYATFLDYAINYSGLNRARFFTGVVDAGSTINEMNSAMCNYSYSSFRPVDAGKIPLVAHPSKMMTFNPKNTSARTLIIRD</sequence>
<dbReference type="EMBL" id="KU726251">
    <property type="protein sequence ID" value="AMR59822.1"/>
    <property type="molecule type" value="Genomic_DNA"/>
</dbReference>
<evidence type="ECO:0000313" key="1">
    <source>
        <dbReference type="EMBL" id="AMR59822.1"/>
    </source>
</evidence>